<dbReference type="EMBL" id="DQAY01000201">
    <property type="protein sequence ID" value="HCO27534.1"/>
    <property type="molecule type" value="Genomic_DNA"/>
</dbReference>
<keyword evidence="1" id="KW-1133">Transmembrane helix</keyword>
<proteinExistence type="predicted"/>
<feature type="transmembrane region" description="Helical" evidence="1">
    <location>
        <begin position="137"/>
        <end position="157"/>
    </location>
</feature>
<evidence type="ECO:0000313" key="2">
    <source>
        <dbReference type="EMBL" id="HCO27534.1"/>
    </source>
</evidence>
<accession>A0A517XDM4</accession>
<protein>
    <submittedName>
        <fullName evidence="2">DUF420 domain-containing protein</fullName>
    </submittedName>
</protein>
<dbReference type="GeneID" id="98648024"/>
<feature type="transmembrane region" description="Helical" evidence="1">
    <location>
        <begin position="47"/>
        <end position="64"/>
    </location>
</feature>
<dbReference type="AlphaFoldDB" id="A0A3D3RFC4"/>
<name>A0A3D3RFC4_9PLAN</name>
<dbReference type="Proteomes" id="UP000263642">
    <property type="component" value="Unassembled WGS sequence"/>
</dbReference>
<dbReference type="Proteomes" id="UP000322887">
    <property type="component" value="Chromosome"/>
</dbReference>
<dbReference type="EMBL" id="CP042910">
    <property type="protein sequence ID" value="QEG17637.1"/>
    <property type="molecule type" value="Genomic_DNA"/>
</dbReference>
<sequence length="164" mass="18559">MEHGFLGYRSTFMLDFVVSALILIVPLLLFSLFTVKIRHNFSLHKKLQILLGAVLLVAVTAFEVDVQLMHGGWQNIVNQRETPLTPEQFQYVRNVLYVHLIFAVSTPLFWGATLFLALKRIPDPPAPCAHSSLHKKLGWISTIDITLTSVTGLYWYYVAFVVSG</sequence>
<feature type="transmembrane region" description="Helical" evidence="1">
    <location>
        <begin position="96"/>
        <end position="117"/>
    </location>
</feature>
<evidence type="ECO:0000313" key="3">
    <source>
        <dbReference type="EMBL" id="QEG17637.1"/>
    </source>
</evidence>
<feature type="transmembrane region" description="Helical" evidence="1">
    <location>
        <begin position="12"/>
        <end position="35"/>
    </location>
</feature>
<reference evidence="3 5" key="2">
    <citation type="submission" date="2019-08" db="EMBL/GenBank/DDBJ databases">
        <title>Deep-cultivation of Planctomycetes and their phenomic and genomic characterization uncovers novel biology.</title>
        <authorList>
            <person name="Wiegand S."/>
            <person name="Jogler M."/>
            <person name="Boedeker C."/>
            <person name="Pinto D."/>
            <person name="Vollmers J."/>
            <person name="Rivas-Marin E."/>
            <person name="Kohn T."/>
            <person name="Peeters S.H."/>
            <person name="Heuer A."/>
            <person name="Rast P."/>
            <person name="Oberbeckmann S."/>
            <person name="Bunk B."/>
            <person name="Jeske O."/>
            <person name="Meyerdierks A."/>
            <person name="Storesund J.E."/>
            <person name="Kallscheuer N."/>
            <person name="Luecker S."/>
            <person name="Lage O.M."/>
            <person name="Pohl T."/>
            <person name="Merkel B.J."/>
            <person name="Hornburger P."/>
            <person name="Mueller R.-W."/>
            <person name="Bruemmer F."/>
            <person name="Labrenz M."/>
            <person name="Spormann A.M."/>
            <person name="Op den Camp H."/>
            <person name="Overmann J."/>
            <person name="Amann R."/>
            <person name="Jetten M.S.M."/>
            <person name="Mascher T."/>
            <person name="Medema M.H."/>
            <person name="Devos D.P."/>
            <person name="Kaster A.-K."/>
            <person name="Ovreas L."/>
            <person name="Rohde M."/>
            <person name="Galperin M.Y."/>
            <person name="Jogler C."/>
        </authorList>
    </citation>
    <scope>NUCLEOTIDE SEQUENCE [LARGE SCALE GENOMIC DNA]</scope>
    <source>
        <strain evidence="3 5">DSM 8797</strain>
    </source>
</reference>
<keyword evidence="1" id="KW-0472">Membrane</keyword>
<dbReference type="Pfam" id="PF04238">
    <property type="entry name" value="DUF420"/>
    <property type="match status" value="1"/>
</dbReference>
<keyword evidence="5" id="KW-1185">Reference proteome</keyword>
<gene>
    <name evidence="2" type="ORF">DIT97_32735</name>
    <name evidence="3" type="ORF">GmarT_35190</name>
</gene>
<evidence type="ECO:0000313" key="5">
    <source>
        <dbReference type="Proteomes" id="UP000322887"/>
    </source>
</evidence>
<evidence type="ECO:0000313" key="4">
    <source>
        <dbReference type="Proteomes" id="UP000263642"/>
    </source>
</evidence>
<keyword evidence="1" id="KW-0812">Transmembrane</keyword>
<accession>A0A3D3RFC4</accession>
<dbReference type="RefSeq" id="WP_002645212.1">
    <property type="nucleotide sequence ID" value="NZ_CP036353.1"/>
</dbReference>
<organism evidence="2 4">
    <name type="scientific">Gimesia maris</name>
    <dbReference type="NCBI Taxonomy" id="122"/>
    <lineage>
        <taxon>Bacteria</taxon>
        <taxon>Pseudomonadati</taxon>
        <taxon>Planctomycetota</taxon>
        <taxon>Planctomycetia</taxon>
        <taxon>Planctomycetales</taxon>
        <taxon>Planctomycetaceae</taxon>
        <taxon>Gimesia</taxon>
    </lineage>
</organism>
<reference evidence="2 4" key="1">
    <citation type="journal article" date="2018" name="Nat. Biotechnol.">
        <title>A standardized bacterial taxonomy based on genome phylogeny substantially revises the tree of life.</title>
        <authorList>
            <person name="Parks D.H."/>
            <person name="Chuvochina M."/>
            <person name="Waite D.W."/>
            <person name="Rinke C."/>
            <person name="Skarshewski A."/>
            <person name="Chaumeil P.A."/>
            <person name="Hugenholtz P."/>
        </authorList>
    </citation>
    <scope>NUCLEOTIDE SEQUENCE [LARGE SCALE GENOMIC DNA]</scope>
    <source>
        <strain evidence="2">UBA9375</strain>
    </source>
</reference>
<evidence type="ECO:0000256" key="1">
    <source>
        <dbReference type="SAM" id="Phobius"/>
    </source>
</evidence>
<dbReference type="InterPro" id="IPR007352">
    <property type="entry name" value="DUF420"/>
</dbReference>